<feature type="transmembrane region" description="Helical" evidence="1">
    <location>
        <begin position="27"/>
        <end position="46"/>
    </location>
</feature>
<keyword evidence="4" id="KW-1185">Reference proteome</keyword>
<evidence type="ECO:0000313" key="3">
    <source>
        <dbReference type="EMBL" id="MBT1705195.1"/>
    </source>
</evidence>
<evidence type="ECO:0000313" key="4">
    <source>
        <dbReference type="Proteomes" id="UP000772618"/>
    </source>
</evidence>
<organism evidence="3 4">
    <name type="scientific">Chryseosolibacter indicus</name>
    <dbReference type="NCBI Taxonomy" id="2782351"/>
    <lineage>
        <taxon>Bacteria</taxon>
        <taxon>Pseudomonadati</taxon>
        <taxon>Bacteroidota</taxon>
        <taxon>Cytophagia</taxon>
        <taxon>Cytophagales</taxon>
        <taxon>Chryseotaleaceae</taxon>
        <taxon>Chryseosolibacter</taxon>
    </lineage>
</organism>
<dbReference type="RefSeq" id="WP_254155151.1">
    <property type="nucleotide sequence ID" value="NZ_JAHESD010000049.1"/>
</dbReference>
<dbReference type="SUPFAM" id="SSF51261">
    <property type="entry name" value="Duplicated hybrid motif"/>
    <property type="match status" value="1"/>
</dbReference>
<gene>
    <name evidence="3" type="ORF">KK060_18020</name>
</gene>
<dbReference type="InterPro" id="IPR050570">
    <property type="entry name" value="Cell_wall_metabolism_enzyme"/>
</dbReference>
<dbReference type="InterPro" id="IPR011055">
    <property type="entry name" value="Dup_hybrid_motif"/>
</dbReference>
<dbReference type="InterPro" id="IPR016047">
    <property type="entry name" value="M23ase_b-sheet_dom"/>
</dbReference>
<reference evidence="3 4" key="1">
    <citation type="submission" date="2021-05" db="EMBL/GenBank/DDBJ databases">
        <title>A Polyphasic approach of four new species of the genus Ohtaekwangia: Ohtaekwangia histidinii sp. nov., Ohtaekwangia cretensis sp. nov., Ohtaekwangia indiensis sp. nov., Ohtaekwangia reichenbachii sp. nov. from diverse environment.</title>
        <authorList>
            <person name="Octaviana S."/>
        </authorList>
    </citation>
    <scope>NUCLEOTIDE SEQUENCE [LARGE SCALE GENOMIC DNA]</scope>
    <source>
        <strain evidence="3 4">PWU20</strain>
    </source>
</reference>
<accession>A0ABS5VUT1</accession>
<protein>
    <submittedName>
        <fullName evidence="3">M23 family metallopeptidase</fullName>
    </submittedName>
</protein>
<keyword evidence="1" id="KW-0812">Transmembrane</keyword>
<proteinExistence type="predicted"/>
<comment type="caution">
    <text evidence="3">The sequence shown here is derived from an EMBL/GenBank/DDBJ whole genome shotgun (WGS) entry which is preliminary data.</text>
</comment>
<dbReference type="Gene3D" id="2.70.70.10">
    <property type="entry name" value="Glucose Permease (Domain IIA)"/>
    <property type="match status" value="1"/>
</dbReference>
<dbReference type="PANTHER" id="PTHR21666:SF286">
    <property type="entry name" value="LIPOPROTEIN NLPD"/>
    <property type="match status" value="1"/>
</dbReference>
<keyword evidence="1" id="KW-0472">Membrane</keyword>
<evidence type="ECO:0000256" key="1">
    <source>
        <dbReference type="SAM" id="Phobius"/>
    </source>
</evidence>
<keyword evidence="1" id="KW-1133">Transmembrane helix</keyword>
<sequence length="324" mass="36446">MRGPTYRYDTVTCRYERSRISFKGASMYVLGVAITAFFFLAALLILHDFLFSSNQEIAYQKENKVLQKNELLLLKELEDVEATLSLLKEKDKQLHEKFFAQISNTPNTNKKTKRQHDILLSNAKSFRKTAGTLETKVDALFATILEKNPGFSLRNEIANTKYGLIESLPLLQPIRNLAPQQLISGYGVRINPFHKGLYKHTGVDIALPRGTEIIATAPGKIITTKISTVEAGYGNYIEIDHGHGLITRYAHLEEIKVRAGQNIEKGVVIATSGNSGGSIAPHLHYEIIREGKAVDPIDYMIEKVEPQLYNQLKQFSQQQNQSLD</sequence>
<dbReference type="Proteomes" id="UP000772618">
    <property type="component" value="Unassembled WGS sequence"/>
</dbReference>
<feature type="domain" description="M23ase beta-sheet core" evidence="2">
    <location>
        <begin position="199"/>
        <end position="296"/>
    </location>
</feature>
<dbReference type="EMBL" id="JAHESD010000049">
    <property type="protein sequence ID" value="MBT1705195.1"/>
    <property type="molecule type" value="Genomic_DNA"/>
</dbReference>
<dbReference type="CDD" id="cd12797">
    <property type="entry name" value="M23_peptidase"/>
    <property type="match status" value="1"/>
</dbReference>
<evidence type="ECO:0000259" key="2">
    <source>
        <dbReference type="Pfam" id="PF01551"/>
    </source>
</evidence>
<name>A0ABS5VUT1_9BACT</name>
<dbReference type="Pfam" id="PF01551">
    <property type="entry name" value="Peptidase_M23"/>
    <property type="match status" value="1"/>
</dbReference>
<dbReference type="PANTHER" id="PTHR21666">
    <property type="entry name" value="PEPTIDASE-RELATED"/>
    <property type="match status" value="1"/>
</dbReference>